<accession>A0A9N9A394</accession>
<evidence type="ECO:0000313" key="1">
    <source>
        <dbReference type="EMBL" id="CAG8515619.1"/>
    </source>
</evidence>
<keyword evidence="2" id="KW-1185">Reference proteome</keyword>
<dbReference type="Proteomes" id="UP000789706">
    <property type="component" value="Unassembled WGS sequence"/>
</dbReference>
<evidence type="ECO:0000313" key="2">
    <source>
        <dbReference type="Proteomes" id="UP000789706"/>
    </source>
</evidence>
<dbReference type="AlphaFoldDB" id="A0A9N9A394"/>
<dbReference type="EMBL" id="CAJVPK010000478">
    <property type="protein sequence ID" value="CAG8515619.1"/>
    <property type="molecule type" value="Genomic_DNA"/>
</dbReference>
<name>A0A9N9A394_9GLOM</name>
<proteinExistence type="predicted"/>
<gene>
    <name evidence="1" type="ORF">DEBURN_LOCUS5400</name>
</gene>
<reference evidence="1" key="1">
    <citation type="submission" date="2021-06" db="EMBL/GenBank/DDBJ databases">
        <authorList>
            <person name="Kallberg Y."/>
            <person name="Tangrot J."/>
            <person name="Rosling A."/>
        </authorList>
    </citation>
    <scope>NUCLEOTIDE SEQUENCE</scope>
    <source>
        <strain evidence="1">AZ414A</strain>
    </source>
</reference>
<organism evidence="1 2">
    <name type="scientific">Diversispora eburnea</name>
    <dbReference type="NCBI Taxonomy" id="1213867"/>
    <lineage>
        <taxon>Eukaryota</taxon>
        <taxon>Fungi</taxon>
        <taxon>Fungi incertae sedis</taxon>
        <taxon>Mucoromycota</taxon>
        <taxon>Glomeromycotina</taxon>
        <taxon>Glomeromycetes</taxon>
        <taxon>Diversisporales</taxon>
        <taxon>Diversisporaceae</taxon>
        <taxon>Diversispora</taxon>
    </lineage>
</organism>
<comment type="caution">
    <text evidence="1">The sequence shown here is derived from an EMBL/GenBank/DDBJ whole genome shotgun (WGS) entry which is preliminary data.</text>
</comment>
<sequence length="77" mass="8517">MSNAFDEFILPTSTLPSYKLHSEAIYASKLFSTTSSKPVNASSFVKKFSKSIKSTSEDLCKVSKSVRFSELLSKLTN</sequence>
<protein>
    <submittedName>
        <fullName evidence="1">455_t:CDS:1</fullName>
    </submittedName>
</protein>